<dbReference type="STRING" id="283909.R7UEL0"/>
<keyword evidence="1" id="KW-0175">Coiled coil</keyword>
<evidence type="ECO:0000256" key="1">
    <source>
        <dbReference type="SAM" id="Coils"/>
    </source>
</evidence>
<feature type="region of interest" description="Disordered" evidence="2">
    <location>
        <begin position="93"/>
        <end position="113"/>
    </location>
</feature>
<evidence type="ECO:0000313" key="5">
    <source>
        <dbReference type="EnsemblMetazoa" id="CapteP184972"/>
    </source>
</evidence>
<dbReference type="Pfam" id="PF03732">
    <property type="entry name" value="Retrotrans_gag"/>
    <property type="match status" value="1"/>
</dbReference>
<organism evidence="4">
    <name type="scientific">Capitella teleta</name>
    <name type="common">Polychaete worm</name>
    <dbReference type="NCBI Taxonomy" id="283909"/>
    <lineage>
        <taxon>Eukaryota</taxon>
        <taxon>Metazoa</taxon>
        <taxon>Spiralia</taxon>
        <taxon>Lophotrochozoa</taxon>
        <taxon>Annelida</taxon>
        <taxon>Polychaeta</taxon>
        <taxon>Sedentaria</taxon>
        <taxon>Scolecida</taxon>
        <taxon>Capitellidae</taxon>
        <taxon>Capitella</taxon>
    </lineage>
</organism>
<dbReference type="EMBL" id="AMQN01007997">
    <property type="status" value="NOT_ANNOTATED_CDS"/>
    <property type="molecule type" value="Genomic_DNA"/>
</dbReference>
<feature type="compositionally biased region" description="Polar residues" evidence="2">
    <location>
        <begin position="149"/>
        <end position="158"/>
    </location>
</feature>
<dbReference type="InterPro" id="IPR043502">
    <property type="entry name" value="DNA/RNA_pol_sf"/>
</dbReference>
<sequence length="492" mass="54755">MEKSMRESQEKILGALMASQERHDQQMLEVMAVLGQRGVASGGPETLLQSSAAPPRKPLKSTKVDNDTFFQDHFAPEEGTGMMGSDAQLFSTIEKRQNRPPRSTLEPPAMNVNRERDVSWGKPATHLGGGWAPHSTTDSHDWRLTQPVQRSAAPTMQSHPPAANTRLPKFTGKVGDPLDWVAFIVNFERRAERYTWDDTTRLDFLIECLQDQAAHFFSRLPSHHRCSYALLKEKLRTRFNVVQAPAVLRKQLQDVRQGMEESLQEFASRVQQLARDAHPSLVTEAVEPMAVDAFLRGCKEKLAAYSALNREPATVELAVNLVEGAVTNQQAVFGSTVPVSKLRQVLRFENPTQTQPDDYQVRAVRASSVEGLEAATEKRFRQCEGALVEVKAGMSSLGEQMKEVMSLGSFQAKAAPLYPLMKPLVKVDFVWTEEHNGAFESLKRAKAGCLMLAYPSVQGHFILDSDASDTVISGLNYFKNRMERSVSSRSAA</sequence>
<evidence type="ECO:0000256" key="2">
    <source>
        <dbReference type="SAM" id="MobiDB-lite"/>
    </source>
</evidence>
<dbReference type="HOGENOM" id="CLU_043334_0_0_1"/>
<dbReference type="InterPro" id="IPR005162">
    <property type="entry name" value="Retrotrans_gag_dom"/>
</dbReference>
<feature type="region of interest" description="Disordered" evidence="2">
    <location>
        <begin position="149"/>
        <end position="170"/>
    </location>
</feature>
<feature type="domain" description="Retrotransposon gag" evidence="3">
    <location>
        <begin position="205"/>
        <end position="298"/>
    </location>
</feature>
<dbReference type="EMBL" id="KB301925">
    <property type="protein sequence ID" value="ELU04969.1"/>
    <property type="molecule type" value="Genomic_DNA"/>
</dbReference>
<evidence type="ECO:0000313" key="4">
    <source>
        <dbReference type="EMBL" id="ELU04969.1"/>
    </source>
</evidence>
<keyword evidence="6" id="KW-1185">Reference proteome</keyword>
<dbReference type="SUPFAM" id="SSF56672">
    <property type="entry name" value="DNA/RNA polymerases"/>
    <property type="match status" value="1"/>
</dbReference>
<dbReference type="EnsemblMetazoa" id="CapteT184972">
    <property type="protein sequence ID" value="CapteP184972"/>
    <property type="gene ID" value="CapteG184972"/>
</dbReference>
<evidence type="ECO:0000259" key="3">
    <source>
        <dbReference type="Pfam" id="PF03732"/>
    </source>
</evidence>
<dbReference type="OrthoDB" id="9893755at2759"/>
<dbReference type="AlphaFoldDB" id="R7UEL0"/>
<protein>
    <recommendedName>
        <fullName evidence="3">Retrotransposon gag domain-containing protein</fullName>
    </recommendedName>
</protein>
<accession>R7UEL0</accession>
<reference evidence="4 6" key="2">
    <citation type="journal article" date="2013" name="Nature">
        <title>Insights into bilaterian evolution from three spiralian genomes.</title>
        <authorList>
            <person name="Simakov O."/>
            <person name="Marletaz F."/>
            <person name="Cho S.J."/>
            <person name="Edsinger-Gonzales E."/>
            <person name="Havlak P."/>
            <person name="Hellsten U."/>
            <person name="Kuo D.H."/>
            <person name="Larsson T."/>
            <person name="Lv J."/>
            <person name="Arendt D."/>
            <person name="Savage R."/>
            <person name="Osoegawa K."/>
            <person name="de Jong P."/>
            <person name="Grimwood J."/>
            <person name="Chapman J.A."/>
            <person name="Shapiro H."/>
            <person name="Aerts A."/>
            <person name="Otillar R.P."/>
            <person name="Terry A.Y."/>
            <person name="Boore J.L."/>
            <person name="Grigoriev I.V."/>
            <person name="Lindberg D.R."/>
            <person name="Seaver E.C."/>
            <person name="Weisblat D.A."/>
            <person name="Putnam N.H."/>
            <person name="Rokhsar D.S."/>
        </authorList>
    </citation>
    <scope>NUCLEOTIDE SEQUENCE</scope>
    <source>
        <strain evidence="4 6">I ESC-2004</strain>
    </source>
</reference>
<reference evidence="5" key="3">
    <citation type="submission" date="2015-06" db="UniProtKB">
        <authorList>
            <consortium name="EnsemblMetazoa"/>
        </authorList>
    </citation>
    <scope>IDENTIFICATION</scope>
</reference>
<evidence type="ECO:0000313" key="6">
    <source>
        <dbReference type="Proteomes" id="UP000014760"/>
    </source>
</evidence>
<dbReference type="PANTHER" id="PTHR33223:SF6">
    <property type="entry name" value="CCHC-TYPE DOMAIN-CONTAINING PROTEIN"/>
    <property type="match status" value="1"/>
</dbReference>
<dbReference type="Proteomes" id="UP000014760">
    <property type="component" value="Unassembled WGS sequence"/>
</dbReference>
<feature type="region of interest" description="Disordered" evidence="2">
    <location>
        <begin position="40"/>
        <end position="63"/>
    </location>
</feature>
<proteinExistence type="predicted"/>
<feature type="coiled-coil region" evidence="1">
    <location>
        <begin position="249"/>
        <end position="276"/>
    </location>
</feature>
<reference evidence="6" key="1">
    <citation type="submission" date="2012-12" db="EMBL/GenBank/DDBJ databases">
        <authorList>
            <person name="Hellsten U."/>
            <person name="Grimwood J."/>
            <person name="Chapman J.A."/>
            <person name="Shapiro H."/>
            <person name="Aerts A."/>
            <person name="Otillar R.P."/>
            <person name="Terry A.Y."/>
            <person name="Boore J.L."/>
            <person name="Simakov O."/>
            <person name="Marletaz F."/>
            <person name="Cho S.-J."/>
            <person name="Edsinger-Gonzales E."/>
            <person name="Havlak P."/>
            <person name="Kuo D.-H."/>
            <person name="Larsson T."/>
            <person name="Lv J."/>
            <person name="Arendt D."/>
            <person name="Savage R."/>
            <person name="Osoegawa K."/>
            <person name="de Jong P."/>
            <person name="Lindberg D.R."/>
            <person name="Seaver E.C."/>
            <person name="Weisblat D.A."/>
            <person name="Putnam N.H."/>
            <person name="Grigoriev I.V."/>
            <person name="Rokhsar D.S."/>
        </authorList>
    </citation>
    <scope>NUCLEOTIDE SEQUENCE</scope>
    <source>
        <strain evidence="6">I ESC-2004</strain>
    </source>
</reference>
<gene>
    <name evidence="4" type="ORF">CAPTEDRAFT_184972</name>
</gene>
<name>R7UEL0_CAPTE</name>
<dbReference type="PANTHER" id="PTHR33223">
    <property type="entry name" value="CCHC-TYPE DOMAIN-CONTAINING PROTEIN"/>
    <property type="match status" value="1"/>
</dbReference>